<evidence type="ECO:0000313" key="3">
    <source>
        <dbReference type="Proteomes" id="UP000220158"/>
    </source>
</evidence>
<keyword evidence="3" id="KW-1185">Reference proteome</keyword>
<protein>
    <recommendedName>
        <fullName evidence="4">Fam-h protein</fullName>
    </recommendedName>
</protein>
<evidence type="ECO:0008006" key="4">
    <source>
        <dbReference type="Google" id="ProtNLM"/>
    </source>
</evidence>
<reference evidence="2 3" key="1">
    <citation type="submission" date="2015-04" db="EMBL/GenBank/DDBJ databases">
        <authorList>
            <consortium name="Pathogen Informatics"/>
        </authorList>
    </citation>
    <scope>NUCLEOTIDE SEQUENCE [LARGE SCALE GENOMIC DNA]</scope>
    <source>
        <strain evidence="2 3">SGS1</strain>
    </source>
</reference>
<dbReference type="EMBL" id="CVMU01000370">
    <property type="protein sequence ID" value="CRG85193.1"/>
    <property type="molecule type" value="Genomic_DNA"/>
</dbReference>
<feature type="transmembrane region" description="Helical" evidence="1">
    <location>
        <begin position="155"/>
        <end position="174"/>
    </location>
</feature>
<gene>
    <name evidence="2" type="ORF">PRELSG_0006150</name>
</gene>
<dbReference type="AlphaFoldDB" id="A0A1J1GKG3"/>
<accession>A0A1J1GKG3</accession>
<evidence type="ECO:0000256" key="1">
    <source>
        <dbReference type="SAM" id="Phobius"/>
    </source>
</evidence>
<keyword evidence="1" id="KW-1133">Transmembrane helix</keyword>
<dbReference type="RefSeq" id="XP_028531253.1">
    <property type="nucleotide sequence ID" value="XM_028676679.1"/>
</dbReference>
<dbReference type="Proteomes" id="UP000220158">
    <property type="component" value="Unassembled WGS sequence"/>
</dbReference>
<keyword evidence="1" id="KW-0812">Transmembrane</keyword>
<feature type="transmembrane region" description="Helical" evidence="1">
    <location>
        <begin position="7"/>
        <end position="26"/>
    </location>
</feature>
<organism evidence="2 3">
    <name type="scientific">Plasmodium relictum</name>
    <dbReference type="NCBI Taxonomy" id="85471"/>
    <lineage>
        <taxon>Eukaryota</taxon>
        <taxon>Sar</taxon>
        <taxon>Alveolata</taxon>
        <taxon>Apicomplexa</taxon>
        <taxon>Aconoidasida</taxon>
        <taxon>Haemosporida</taxon>
        <taxon>Plasmodiidae</taxon>
        <taxon>Plasmodium</taxon>
        <taxon>Plasmodium (Haemamoeba)</taxon>
    </lineage>
</organism>
<feature type="transmembrane region" description="Helical" evidence="1">
    <location>
        <begin position="186"/>
        <end position="207"/>
    </location>
</feature>
<dbReference type="VEuPathDB" id="PlasmoDB:PRELSG_0006150"/>
<name>A0A1J1GKG3_PLARL</name>
<keyword evidence="1" id="KW-0472">Membrane</keyword>
<evidence type="ECO:0000313" key="2">
    <source>
        <dbReference type="EMBL" id="CRG85193.1"/>
    </source>
</evidence>
<dbReference type="KEGG" id="prel:PRELSG_0006150"/>
<dbReference type="GeneID" id="39733974"/>
<sequence>MFYRTQKIIIFSFFKFFVFTLLIWILQCSINSNSSRFLNDICNLERSKYLEVKRILSEHRKLFGGSNSGSKVHLLDDTDDTETADVEDQQQERQEQAREHNPVCEVRVHVDEQNEQINNFIDTNRERNTECFLAVPVQIDNRNTIRRMCNPTFCILGLAFTLLTSVLLPSLYVLHRLKIITGITDNDLITIILMMISIMLTVVMYLLSSVFDALHPRIK</sequence>
<proteinExistence type="predicted"/>